<evidence type="ECO:0000313" key="3">
    <source>
        <dbReference type="EMBL" id="PZW36805.1"/>
    </source>
</evidence>
<protein>
    <submittedName>
        <fullName evidence="3">Nicotinamidase-related amidase</fullName>
    </submittedName>
</protein>
<dbReference type="InterPro" id="IPR000868">
    <property type="entry name" value="Isochorismatase-like_dom"/>
</dbReference>
<feature type="domain" description="Isochorismatase-like" evidence="2">
    <location>
        <begin position="5"/>
        <end position="143"/>
    </location>
</feature>
<evidence type="ECO:0000256" key="1">
    <source>
        <dbReference type="ARBA" id="ARBA00022801"/>
    </source>
</evidence>
<dbReference type="CDD" id="cd01014">
    <property type="entry name" value="nicotinamidase_related"/>
    <property type="match status" value="1"/>
</dbReference>
<dbReference type="Gene3D" id="3.40.50.850">
    <property type="entry name" value="Isochorismatase-like"/>
    <property type="match status" value="1"/>
</dbReference>
<dbReference type="InterPro" id="IPR036380">
    <property type="entry name" value="Isochorismatase-like_sf"/>
</dbReference>
<gene>
    <name evidence="3" type="ORF">EI42_00991</name>
</gene>
<dbReference type="PANTHER" id="PTHR43540">
    <property type="entry name" value="PEROXYUREIDOACRYLATE/UREIDOACRYLATE AMIDOHYDROLASE-RELATED"/>
    <property type="match status" value="1"/>
</dbReference>
<organism evidence="3 4">
    <name type="scientific">Thermosporothrix hazakensis</name>
    <dbReference type="NCBI Taxonomy" id="644383"/>
    <lineage>
        <taxon>Bacteria</taxon>
        <taxon>Bacillati</taxon>
        <taxon>Chloroflexota</taxon>
        <taxon>Ktedonobacteria</taxon>
        <taxon>Ktedonobacterales</taxon>
        <taxon>Thermosporotrichaceae</taxon>
        <taxon>Thermosporothrix</taxon>
    </lineage>
</organism>
<dbReference type="SUPFAM" id="SSF52499">
    <property type="entry name" value="Isochorismatase-like hydrolases"/>
    <property type="match status" value="1"/>
</dbReference>
<proteinExistence type="predicted"/>
<dbReference type="EMBL" id="QKUF01000001">
    <property type="protein sequence ID" value="PZW36805.1"/>
    <property type="molecule type" value="Genomic_DNA"/>
</dbReference>
<evidence type="ECO:0000259" key="2">
    <source>
        <dbReference type="Pfam" id="PF00857"/>
    </source>
</evidence>
<dbReference type="InterPro" id="IPR050272">
    <property type="entry name" value="Isochorismatase-like_hydrls"/>
</dbReference>
<dbReference type="OrthoDB" id="9785724at2"/>
<reference evidence="3 4" key="1">
    <citation type="submission" date="2018-06" db="EMBL/GenBank/DDBJ databases">
        <title>Genomic Encyclopedia of Archaeal and Bacterial Type Strains, Phase II (KMG-II): from individual species to whole genera.</title>
        <authorList>
            <person name="Goeker M."/>
        </authorList>
    </citation>
    <scope>NUCLEOTIDE SEQUENCE [LARGE SCALE GENOMIC DNA]</scope>
    <source>
        <strain evidence="3 4">ATCC BAA-1881</strain>
    </source>
</reference>
<comment type="caution">
    <text evidence="3">The sequence shown here is derived from an EMBL/GenBank/DDBJ whole genome shotgun (WGS) entry which is preliminary data.</text>
</comment>
<dbReference type="GO" id="GO:0016787">
    <property type="term" value="F:hydrolase activity"/>
    <property type="evidence" value="ECO:0007669"/>
    <property type="project" value="UniProtKB-KW"/>
</dbReference>
<dbReference type="PANTHER" id="PTHR43540:SF14">
    <property type="entry name" value="ISOCHORISMATASE"/>
    <property type="match status" value="1"/>
</dbReference>
<sequence>MTGRTALLVIDVQSGLMNKQSFRREDVLNTITTLLQAARTADIPVIYIQHDGPEGSVLEPETPGWQIHPAVAPAPDEPILRKSAPDPLYQTPLQALLDSKNITHLVIVGCRTQYCIDTTCRVAVSRGFHVTLVADAHSTVDSDVCSAEQIVAHHNETLDDFGNNEHVVTVLSSGEIDFMTRERDTII</sequence>
<keyword evidence="1" id="KW-0378">Hydrolase</keyword>
<dbReference type="Proteomes" id="UP000248806">
    <property type="component" value="Unassembled WGS sequence"/>
</dbReference>
<keyword evidence="4" id="KW-1185">Reference proteome</keyword>
<evidence type="ECO:0000313" key="4">
    <source>
        <dbReference type="Proteomes" id="UP000248806"/>
    </source>
</evidence>
<dbReference type="RefSeq" id="WP_111319374.1">
    <property type="nucleotide sequence ID" value="NZ_BIFX01000001.1"/>
</dbReference>
<name>A0A326UFX6_THEHA</name>
<accession>A0A326UFX6</accession>
<dbReference type="Pfam" id="PF00857">
    <property type="entry name" value="Isochorismatase"/>
    <property type="match status" value="1"/>
</dbReference>
<dbReference type="AlphaFoldDB" id="A0A326UFX6"/>